<dbReference type="EMBL" id="JACCFO010000001">
    <property type="protein sequence ID" value="NYI97145.1"/>
    <property type="molecule type" value="Genomic_DNA"/>
</dbReference>
<accession>A0A853BQY7</accession>
<gene>
    <name evidence="2" type="ORF">HNR12_003422</name>
</gene>
<sequence>MPNALGGWVLLVLAALVLTRVDYAGAAATAFTSIAAGVLAMALFQRRAPGEPPGGALRPGAARDAAGLAR</sequence>
<protein>
    <submittedName>
        <fullName evidence="2">Uncharacterized protein</fullName>
    </submittedName>
</protein>
<keyword evidence="3" id="KW-1185">Reference proteome</keyword>
<organism evidence="2 3">
    <name type="scientific">Streptomonospora nanhaiensis</name>
    <dbReference type="NCBI Taxonomy" id="1323731"/>
    <lineage>
        <taxon>Bacteria</taxon>
        <taxon>Bacillati</taxon>
        <taxon>Actinomycetota</taxon>
        <taxon>Actinomycetes</taxon>
        <taxon>Streptosporangiales</taxon>
        <taxon>Nocardiopsidaceae</taxon>
        <taxon>Streptomonospora</taxon>
    </lineage>
</organism>
<comment type="caution">
    <text evidence="2">The sequence shown here is derived from an EMBL/GenBank/DDBJ whole genome shotgun (WGS) entry which is preliminary data.</text>
</comment>
<dbReference type="AlphaFoldDB" id="A0A853BQY7"/>
<evidence type="ECO:0000256" key="1">
    <source>
        <dbReference type="SAM" id="MobiDB-lite"/>
    </source>
</evidence>
<feature type="region of interest" description="Disordered" evidence="1">
    <location>
        <begin position="50"/>
        <end position="70"/>
    </location>
</feature>
<proteinExistence type="predicted"/>
<evidence type="ECO:0000313" key="3">
    <source>
        <dbReference type="Proteomes" id="UP000575985"/>
    </source>
</evidence>
<name>A0A853BQY7_9ACTN</name>
<dbReference type="Proteomes" id="UP000575985">
    <property type="component" value="Unassembled WGS sequence"/>
</dbReference>
<dbReference type="RefSeq" id="WP_179768468.1">
    <property type="nucleotide sequence ID" value="NZ_JACCFO010000001.1"/>
</dbReference>
<evidence type="ECO:0000313" key="2">
    <source>
        <dbReference type="EMBL" id="NYI97145.1"/>
    </source>
</evidence>
<reference evidence="2 3" key="1">
    <citation type="submission" date="2020-07" db="EMBL/GenBank/DDBJ databases">
        <title>Sequencing the genomes of 1000 actinobacteria strains.</title>
        <authorList>
            <person name="Klenk H.-P."/>
        </authorList>
    </citation>
    <scope>NUCLEOTIDE SEQUENCE [LARGE SCALE GENOMIC DNA]</scope>
    <source>
        <strain evidence="2 3">DSM 45927</strain>
    </source>
</reference>